<dbReference type="InterPro" id="IPR050364">
    <property type="entry name" value="Cytochrome_P450_fung"/>
</dbReference>
<keyword evidence="6 10" id="KW-0560">Oxidoreductase</keyword>
<dbReference type="PANTHER" id="PTHR46300">
    <property type="entry name" value="P450, PUTATIVE (EUROFUNG)-RELATED-RELATED"/>
    <property type="match status" value="1"/>
</dbReference>
<dbReference type="PANTHER" id="PTHR46300:SF7">
    <property type="entry name" value="P450, PUTATIVE (EUROFUNG)-RELATED"/>
    <property type="match status" value="1"/>
</dbReference>
<dbReference type="InterPro" id="IPR002401">
    <property type="entry name" value="Cyt_P450_E_grp-I"/>
</dbReference>
<dbReference type="SUPFAM" id="SSF48264">
    <property type="entry name" value="Cytochrome P450"/>
    <property type="match status" value="1"/>
</dbReference>
<evidence type="ECO:0000256" key="1">
    <source>
        <dbReference type="ARBA" id="ARBA00001971"/>
    </source>
</evidence>
<gene>
    <name evidence="12" type="ORF">D9756_009456</name>
</gene>
<keyword evidence="11" id="KW-0732">Signal</keyword>
<evidence type="ECO:0000256" key="9">
    <source>
        <dbReference type="PIRSR" id="PIRSR602401-1"/>
    </source>
</evidence>
<feature type="signal peptide" evidence="11">
    <location>
        <begin position="1"/>
        <end position="18"/>
    </location>
</feature>
<evidence type="ECO:0000313" key="12">
    <source>
        <dbReference type="EMBL" id="KAF5349115.1"/>
    </source>
</evidence>
<evidence type="ECO:0000256" key="4">
    <source>
        <dbReference type="ARBA" id="ARBA00022617"/>
    </source>
</evidence>
<organism evidence="12 13">
    <name type="scientific">Leucocoprinus leucothites</name>
    <dbReference type="NCBI Taxonomy" id="201217"/>
    <lineage>
        <taxon>Eukaryota</taxon>
        <taxon>Fungi</taxon>
        <taxon>Dikarya</taxon>
        <taxon>Basidiomycota</taxon>
        <taxon>Agaricomycotina</taxon>
        <taxon>Agaricomycetes</taxon>
        <taxon>Agaricomycetidae</taxon>
        <taxon>Agaricales</taxon>
        <taxon>Agaricineae</taxon>
        <taxon>Agaricaceae</taxon>
        <taxon>Leucocoprinus</taxon>
    </lineage>
</organism>
<evidence type="ECO:0000256" key="10">
    <source>
        <dbReference type="RuleBase" id="RU000461"/>
    </source>
</evidence>
<dbReference type="GO" id="GO:0005506">
    <property type="term" value="F:iron ion binding"/>
    <property type="evidence" value="ECO:0007669"/>
    <property type="project" value="InterPro"/>
</dbReference>
<keyword evidence="13" id="KW-1185">Reference proteome</keyword>
<comment type="similarity">
    <text evidence="3 10">Belongs to the cytochrome P450 family.</text>
</comment>
<dbReference type="InterPro" id="IPR001128">
    <property type="entry name" value="Cyt_P450"/>
</dbReference>
<evidence type="ECO:0000256" key="8">
    <source>
        <dbReference type="ARBA" id="ARBA00023033"/>
    </source>
</evidence>
<dbReference type="GO" id="GO:0020037">
    <property type="term" value="F:heme binding"/>
    <property type="evidence" value="ECO:0007669"/>
    <property type="project" value="InterPro"/>
</dbReference>
<evidence type="ECO:0000256" key="6">
    <source>
        <dbReference type="ARBA" id="ARBA00023002"/>
    </source>
</evidence>
<dbReference type="PRINTS" id="PR00385">
    <property type="entry name" value="P450"/>
</dbReference>
<keyword evidence="4 9" id="KW-0349">Heme</keyword>
<evidence type="ECO:0000256" key="5">
    <source>
        <dbReference type="ARBA" id="ARBA00022723"/>
    </source>
</evidence>
<keyword evidence="5 9" id="KW-0479">Metal-binding</keyword>
<comment type="pathway">
    <text evidence="2">Secondary metabolite biosynthesis.</text>
</comment>
<dbReference type="CDD" id="cd11065">
    <property type="entry name" value="CYP64-like"/>
    <property type="match status" value="1"/>
</dbReference>
<dbReference type="Gene3D" id="1.10.630.10">
    <property type="entry name" value="Cytochrome P450"/>
    <property type="match status" value="1"/>
</dbReference>
<reference evidence="12 13" key="1">
    <citation type="journal article" date="2020" name="ISME J.">
        <title>Uncovering the hidden diversity of litter-decomposition mechanisms in mushroom-forming fungi.</title>
        <authorList>
            <person name="Floudas D."/>
            <person name="Bentzer J."/>
            <person name="Ahren D."/>
            <person name="Johansson T."/>
            <person name="Persson P."/>
            <person name="Tunlid A."/>
        </authorList>
    </citation>
    <scope>NUCLEOTIDE SEQUENCE [LARGE SCALE GENOMIC DNA]</scope>
    <source>
        <strain evidence="12 13">CBS 146.42</strain>
    </source>
</reference>
<proteinExistence type="inferred from homology"/>
<feature type="chain" id="PRO_5034948662" description="Cytochrome P450" evidence="11">
    <location>
        <begin position="19"/>
        <end position="518"/>
    </location>
</feature>
<dbReference type="GO" id="GO:0016705">
    <property type="term" value="F:oxidoreductase activity, acting on paired donors, with incorporation or reduction of molecular oxygen"/>
    <property type="evidence" value="ECO:0007669"/>
    <property type="project" value="InterPro"/>
</dbReference>
<dbReference type="Proteomes" id="UP000559027">
    <property type="component" value="Unassembled WGS sequence"/>
</dbReference>
<evidence type="ECO:0008006" key="14">
    <source>
        <dbReference type="Google" id="ProtNLM"/>
    </source>
</evidence>
<dbReference type="InterPro" id="IPR017972">
    <property type="entry name" value="Cyt_P450_CS"/>
</dbReference>
<name>A0A8H5CW87_9AGAR</name>
<comment type="caution">
    <text evidence="12">The sequence shown here is derived from an EMBL/GenBank/DDBJ whole genome shotgun (WGS) entry which is preliminary data.</text>
</comment>
<feature type="binding site" description="axial binding residue" evidence="9">
    <location>
        <position position="443"/>
    </location>
    <ligand>
        <name>heme</name>
        <dbReference type="ChEBI" id="CHEBI:30413"/>
    </ligand>
    <ligandPart>
        <name>Fe</name>
        <dbReference type="ChEBI" id="CHEBI:18248"/>
    </ligandPart>
</feature>
<protein>
    <recommendedName>
        <fullName evidence="14">Cytochrome P450</fullName>
    </recommendedName>
</protein>
<dbReference type="AlphaFoldDB" id="A0A8H5CW87"/>
<evidence type="ECO:0000256" key="2">
    <source>
        <dbReference type="ARBA" id="ARBA00005179"/>
    </source>
</evidence>
<comment type="cofactor">
    <cofactor evidence="1 9">
        <name>heme</name>
        <dbReference type="ChEBI" id="CHEBI:30413"/>
    </cofactor>
</comment>
<dbReference type="OrthoDB" id="2789670at2759"/>
<dbReference type="PROSITE" id="PS00086">
    <property type="entry name" value="CYTOCHROME_P450"/>
    <property type="match status" value="1"/>
</dbReference>
<evidence type="ECO:0000256" key="3">
    <source>
        <dbReference type="ARBA" id="ARBA00010617"/>
    </source>
</evidence>
<dbReference type="EMBL" id="JAACJO010000017">
    <property type="protein sequence ID" value="KAF5349115.1"/>
    <property type="molecule type" value="Genomic_DNA"/>
</dbReference>
<dbReference type="PRINTS" id="PR00463">
    <property type="entry name" value="EP450I"/>
</dbReference>
<dbReference type="InterPro" id="IPR036396">
    <property type="entry name" value="Cyt_P450_sf"/>
</dbReference>
<sequence length="518" mass="58552">MFSHFGPFELLLSALVVGLVIRARKRKTRLPLPPGPRGLPIIGNALDIPLVNMTQTYLGWTKEYGSDIIYLEAFGKEMVILNSYSIAKELLDKRSHVYSCRPQTTFLGELMDLWWLFAIMPYGEEWRERRRTFVQHFPLSNPSIHQPKEIEFIRTRLLPQLVRSPEDFMDHIRHVIGGTLISLAYGIPTKPENDPLIQLAEDAMMASAAGAIPGKFLVDVFPFLKYIPEWVPGAGFKRQAREWRELWRRFTNVMFQTAEENIAKGNAQPSFVSSCLEAVNEKRDIEKEKAIIKETAITFLAAGADTTGAAIVVFILAMTLNPEVQAKAQAEIDRVLENGRLPEFSDQDSLPYVTALMKEVLRWQPTNPQAVPHLNTEDDTYLGYHIPKNSIIIPNAWAMSRDETRFPEPEVFKPERFLTADGKLDPNASDPFDFVFGFGRRKCVGTHIAVSTLWMAIASILATLKIGKHKDEYGNIVDPVVDFKSANIVALPSPFKCSIQPRSREAERLIFVAAEHSS</sequence>
<evidence type="ECO:0000256" key="11">
    <source>
        <dbReference type="SAM" id="SignalP"/>
    </source>
</evidence>
<keyword evidence="8 10" id="KW-0503">Monooxygenase</keyword>
<evidence type="ECO:0000313" key="13">
    <source>
        <dbReference type="Proteomes" id="UP000559027"/>
    </source>
</evidence>
<dbReference type="Pfam" id="PF00067">
    <property type="entry name" value="p450"/>
    <property type="match status" value="1"/>
</dbReference>
<dbReference type="GO" id="GO:0004497">
    <property type="term" value="F:monooxygenase activity"/>
    <property type="evidence" value="ECO:0007669"/>
    <property type="project" value="UniProtKB-KW"/>
</dbReference>
<evidence type="ECO:0000256" key="7">
    <source>
        <dbReference type="ARBA" id="ARBA00023004"/>
    </source>
</evidence>
<keyword evidence="7 9" id="KW-0408">Iron</keyword>
<accession>A0A8H5CW87</accession>